<dbReference type="Proteomes" id="UP000245461">
    <property type="component" value="Unassembled WGS sequence"/>
</dbReference>
<evidence type="ECO:0000313" key="3">
    <source>
        <dbReference type="Proteomes" id="UP000245461"/>
    </source>
</evidence>
<reference evidence="2 3" key="1">
    <citation type="submission" date="2018-05" db="EMBL/GenBank/DDBJ databases">
        <title>Zavarzinia sp. HR-AS.</title>
        <authorList>
            <person name="Lee Y."/>
            <person name="Jeon C.O."/>
        </authorList>
    </citation>
    <scope>NUCLEOTIDE SEQUENCE [LARGE SCALE GENOMIC DNA]</scope>
    <source>
        <strain evidence="2 3">HR-AS</strain>
    </source>
</reference>
<dbReference type="Gene3D" id="3.40.630.30">
    <property type="match status" value="1"/>
</dbReference>
<accession>A0A317E854</accession>
<sequence length="173" mass="19410">MTTLMLERPEDGPAIEALIDTAFGPERFSKTVYKFRDGVPPVPELCFVAYDHSELVGSLRFWPILINGHTEAILLGPLAVDPRRRGEGIGAALMWHGLADAQRKGHRIVILVGDFDYYVKFGFRREPCERLELPGWVDRKRFLARALVPGAVDNLSGMIGKWLPPAERSRDVA</sequence>
<dbReference type="OrthoDB" id="9815099at2"/>
<dbReference type="AlphaFoldDB" id="A0A317E854"/>
<keyword evidence="2" id="KW-0808">Transferase</keyword>
<comment type="caution">
    <text evidence="2">The sequence shown here is derived from an EMBL/GenBank/DDBJ whole genome shotgun (WGS) entry which is preliminary data.</text>
</comment>
<organism evidence="2 3">
    <name type="scientific">Zavarzinia aquatilis</name>
    <dbReference type="NCBI Taxonomy" id="2211142"/>
    <lineage>
        <taxon>Bacteria</taxon>
        <taxon>Pseudomonadati</taxon>
        <taxon>Pseudomonadota</taxon>
        <taxon>Alphaproteobacteria</taxon>
        <taxon>Rhodospirillales</taxon>
        <taxon>Zavarziniaceae</taxon>
        <taxon>Zavarzinia</taxon>
    </lineage>
</organism>
<dbReference type="SUPFAM" id="SSF55729">
    <property type="entry name" value="Acyl-CoA N-acyltransferases (Nat)"/>
    <property type="match status" value="1"/>
</dbReference>
<protein>
    <submittedName>
        <fullName evidence="2">N-acetyltransferase</fullName>
    </submittedName>
</protein>
<dbReference type="PROSITE" id="PS51186">
    <property type="entry name" value="GNAT"/>
    <property type="match status" value="1"/>
</dbReference>
<gene>
    <name evidence="2" type="ORF">DKG74_12630</name>
</gene>
<dbReference type="RefSeq" id="WP_109906329.1">
    <property type="nucleotide sequence ID" value="NZ_QGLE01000007.1"/>
</dbReference>
<proteinExistence type="predicted"/>
<dbReference type="InterPro" id="IPR016181">
    <property type="entry name" value="Acyl_CoA_acyltransferase"/>
</dbReference>
<keyword evidence="3" id="KW-1185">Reference proteome</keyword>
<dbReference type="GO" id="GO:0016747">
    <property type="term" value="F:acyltransferase activity, transferring groups other than amino-acyl groups"/>
    <property type="evidence" value="ECO:0007669"/>
    <property type="project" value="InterPro"/>
</dbReference>
<evidence type="ECO:0000313" key="2">
    <source>
        <dbReference type="EMBL" id="PWR21285.1"/>
    </source>
</evidence>
<name>A0A317E854_9PROT</name>
<dbReference type="EMBL" id="QGLE01000007">
    <property type="protein sequence ID" value="PWR21285.1"/>
    <property type="molecule type" value="Genomic_DNA"/>
</dbReference>
<dbReference type="InterPro" id="IPR000182">
    <property type="entry name" value="GNAT_dom"/>
</dbReference>
<dbReference type="Pfam" id="PF00583">
    <property type="entry name" value="Acetyltransf_1"/>
    <property type="match status" value="1"/>
</dbReference>
<dbReference type="CDD" id="cd04301">
    <property type="entry name" value="NAT_SF"/>
    <property type="match status" value="1"/>
</dbReference>
<feature type="domain" description="N-acetyltransferase" evidence="1">
    <location>
        <begin position="2"/>
        <end position="144"/>
    </location>
</feature>
<evidence type="ECO:0000259" key="1">
    <source>
        <dbReference type="PROSITE" id="PS51186"/>
    </source>
</evidence>